<dbReference type="RefSeq" id="WP_396770679.1">
    <property type="nucleotide sequence ID" value="NZ_JBITLA010000011.1"/>
</dbReference>
<feature type="domain" description="N-acetyltransferase" evidence="1">
    <location>
        <begin position="13"/>
        <end position="179"/>
    </location>
</feature>
<evidence type="ECO:0000313" key="3">
    <source>
        <dbReference type="Proteomes" id="UP001612812"/>
    </source>
</evidence>
<protein>
    <submittedName>
        <fullName evidence="2">GNAT family N-acetyltransferase</fullName>
        <ecNumber evidence="2">2.3.-.-</ecNumber>
    </submittedName>
</protein>
<keyword evidence="2" id="KW-0012">Acyltransferase</keyword>
<reference evidence="2 3" key="1">
    <citation type="submission" date="2024-10" db="EMBL/GenBank/DDBJ databases">
        <title>The Natural Products Discovery Center: Release of the First 8490 Sequenced Strains for Exploring Actinobacteria Biosynthetic Diversity.</title>
        <authorList>
            <person name="Kalkreuter E."/>
            <person name="Kautsar S.A."/>
            <person name="Yang D."/>
            <person name="Bader C.D."/>
            <person name="Teijaro C.N."/>
            <person name="Fluegel L."/>
            <person name="Davis C.M."/>
            <person name="Simpson J.R."/>
            <person name="Lauterbach L."/>
            <person name="Steele A.D."/>
            <person name="Gui C."/>
            <person name="Meng S."/>
            <person name="Li G."/>
            <person name="Viehrig K."/>
            <person name="Ye F."/>
            <person name="Su P."/>
            <person name="Kiefer A.F."/>
            <person name="Nichols A."/>
            <person name="Cepeda A.J."/>
            <person name="Yan W."/>
            <person name="Fan B."/>
            <person name="Jiang Y."/>
            <person name="Adhikari A."/>
            <person name="Zheng C.-J."/>
            <person name="Schuster L."/>
            <person name="Cowan T.M."/>
            <person name="Smanski M.J."/>
            <person name="Chevrette M.G."/>
            <person name="De Carvalho L.P.S."/>
            <person name="Shen B."/>
        </authorList>
    </citation>
    <scope>NUCLEOTIDE SEQUENCE [LARGE SCALE GENOMIC DNA]</scope>
    <source>
        <strain evidence="2 3">NPDC049845</strain>
    </source>
</reference>
<dbReference type="EC" id="2.3.-.-" evidence="2"/>
<dbReference type="EMBL" id="JBITLE010000003">
    <property type="protein sequence ID" value="MFI7262468.1"/>
    <property type="molecule type" value="Genomic_DNA"/>
</dbReference>
<dbReference type="PANTHER" id="PTHR43441">
    <property type="entry name" value="RIBOSOMAL-PROTEIN-SERINE ACETYLTRANSFERASE"/>
    <property type="match status" value="1"/>
</dbReference>
<comment type="caution">
    <text evidence="2">The sequence shown here is derived from an EMBL/GenBank/DDBJ whole genome shotgun (WGS) entry which is preliminary data.</text>
</comment>
<keyword evidence="3" id="KW-1185">Reference proteome</keyword>
<proteinExistence type="predicted"/>
<dbReference type="SUPFAM" id="SSF55729">
    <property type="entry name" value="Acyl-CoA N-acyltransferases (Nat)"/>
    <property type="match status" value="1"/>
</dbReference>
<dbReference type="InterPro" id="IPR051908">
    <property type="entry name" value="Ribosomal_N-acetyltransferase"/>
</dbReference>
<organism evidence="2 3">
    <name type="scientific">Micromonospora maritima</name>
    <dbReference type="NCBI Taxonomy" id="986711"/>
    <lineage>
        <taxon>Bacteria</taxon>
        <taxon>Bacillati</taxon>
        <taxon>Actinomycetota</taxon>
        <taxon>Actinomycetes</taxon>
        <taxon>Micromonosporales</taxon>
        <taxon>Micromonosporaceae</taxon>
        <taxon>Micromonospora</taxon>
    </lineage>
</organism>
<dbReference type="PANTHER" id="PTHR43441:SF10">
    <property type="entry name" value="ACETYLTRANSFERASE"/>
    <property type="match status" value="1"/>
</dbReference>
<accession>A0ABW7ZHZ3</accession>
<dbReference type="Proteomes" id="UP001612812">
    <property type="component" value="Unassembled WGS sequence"/>
</dbReference>
<sequence length="212" mass="21876">MSGFTPGTIHTARLLLLPLRADHAEEMAGVLADPALHTFIGGSPAAATALRARYERLVAGSPDPAESWCNWVIQVRDGGHLAGTVQATVTESHGSAPDGATGGARAVGHRHLADADPAAGGPVAEIAWVVGTPWQGRGIATEAARAMAGWLGRRGVRTLMAHIHADHRASAAVATACGLAPTDVWHDGEVRWVGPAAAEAGPRTRGRRDLGQ</sequence>
<dbReference type="Gene3D" id="3.40.630.30">
    <property type="match status" value="1"/>
</dbReference>
<keyword evidence="2" id="KW-0808">Transferase</keyword>
<dbReference type="Pfam" id="PF13302">
    <property type="entry name" value="Acetyltransf_3"/>
    <property type="match status" value="1"/>
</dbReference>
<evidence type="ECO:0000313" key="2">
    <source>
        <dbReference type="EMBL" id="MFI7262468.1"/>
    </source>
</evidence>
<gene>
    <name evidence="2" type="ORF">ACIBP4_09240</name>
</gene>
<name>A0ABW7ZHZ3_9ACTN</name>
<dbReference type="GO" id="GO:0016746">
    <property type="term" value="F:acyltransferase activity"/>
    <property type="evidence" value="ECO:0007669"/>
    <property type="project" value="UniProtKB-KW"/>
</dbReference>
<dbReference type="InterPro" id="IPR016181">
    <property type="entry name" value="Acyl_CoA_acyltransferase"/>
</dbReference>
<dbReference type="InterPro" id="IPR000182">
    <property type="entry name" value="GNAT_dom"/>
</dbReference>
<evidence type="ECO:0000259" key="1">
    <source>
        <dbReference type="Pfam" id="PF13302"/>
    </source>
</evidence>